<proteinExistence type="predicted"/>
<gene>
    <name evidence="2" type="ORF">HannXRQ_Chr04g0100071</name>
</gene>
<keyword evidence="1" id="KW-0812">Transmembrane</keyword>
<dbReference type="Proteomes" id="UP000215914">
    <property type="component" value="Chromosome 4"/>
</dbReference>
<dbReference type="InParanoid" id="A0A251UWL3"/>
<reference evidence="3" key="1">
    <citation type="journal article" date="2017" name="Nature">
        <title>The sunflower genome provides insights into oil metabolism, flowering and Asterid evolution.</title>
        <authorList>
            <person name="Badouin H."/>
            <person name="Gouzy J."/>
            <person name="Grassa C.J."/>
            <person name="Murat F."/>
            <person name="Staton S.E."/>
            <person name="Cottret L."/>
            <person name="Lelandais-Briere C."/>
            <person name="Owens G.L."/>
            <person name="Carrere S."/>
            <person name="Mayjonade B."/>
            <person name="Legrand L."/>
            <person name="Gill N."/>
            <person name="Kane N.C."/>
            <person name="Bowers J.E."/>
            <person name="Hubner S."/>
            <person name="Bellec A."/>
            <person name="Berard A."/>
            <person name="Berges H."/>
            <person name="Blanchet N."/>
            <person name="Boniface M.C."/>
            <person name="Brunel D."/>
            <person name="Catrice O."/>
            <person name="Chaidir N."/>
            <person name="Claudel C."/>
            <person name="Donnadieu C."/>
            <person name="Faraut T."/>
            <person name="Fievet G."/>
            <person name="Helmstetter N."/>
            <person name="King M."/>
            <person name="Knapp S.J."/>
            <person name="Lai Z."/>
            <person name="Le Paslier M.C."/>
            <person name="Lippi Y."/>
            <person name="Lorenzon L."/>
            <person name="Mandel J.R."/>
            <person name="Marage G."/>
            <person name="Marchand G."/>
            <person name="Marquand E."/>
            <person name="Bret-Mestries E."/>
            <person name="Morien E."/>
            <person name="Nambeesan S."/>
            <person name="Nguyen T."/>
            <person name="Pegot-Espagnet P."/>
            <person name="Pouilly N."/>
            <person name="Raftis F."/>
            <person name="Sallet E."/>
            <person name="Schiex T."/>
            <person name="Thomas J."/>
            <person name="Vandecasteele C."/>
            <person name="Vares D."/>
            <person name="Vear F."/>
            <person name="Vautrin S."/>
            <person name="Crespi M."/>
            <person name="Mangin B."/>
            <person name="Burke J.M."/>
            <person name="Salse J."/>
            <person name="Munos S."/>
            <person name="Vincourt P."/>
            <person name="Rieseberg L.H."/>
            <person name="Langlade N.B."/>
        </authorList>
    </citation>
    <scope>NUCLEOTIDE SEQUENCE [LARGE SCALE GENOMIC DNA]</scope>
    <source>
        <strain evidence="3">cv. SF193</strain>
    </source>
</reference>
<dbReference type="AlphaFoldDB" id="A0A251UWL3"/>
<name>A0A251UWL3_HELAN</name>
<feature type="transmembrane region" description="Helical" evidence="1">
    <location>
        <begin position="52"/>
        <end position="69"/>
    </location>
</feature>
<organism evidence="2 3">
    <name type="scientific">Helianthus annuus</name>
    <name type="common">Common sunflower</name>
    <dbReference type="NCBI Taxonomy" id="4232"/>
    <lineage>
        <taxon>Eukaryota</taxon>
        <taxon>Viridiplantae</taxon>
        <taxon>Streptophyta</taxon>
        <taxon>Embryophyta</taxon>
        <taxon>Tracheophyta</taxon>
        <taxon>Spermatophyta</taxon>
        <taxon>Magnoliopsida</taxon>
        <taxon>eudicotyledons</taxon>
        <taxon>Gunneridae</taxon>
        <taxon>Pentapetalae</taxon>
        <taxon>asterids</taxon>
        <taxon>campanulids</taxon>
        <taxon>Asterales</taxon>
        <taxon>Asteraceae</taxon>
        <taxon>Asteroideae</taxon>
        <taxon>Heliantheae alliance</taxon>
        <taxon>Heliantheae</taxon>
        <taxon>Helianthus</taxon>
    </lineage>
</organism>
<sequence>MTPFESPHEVKWTLNRFQKSTKSVLFIQIPLGGFAVRTTWKLKPLQRNLELFFIHVTVSNIIASGLVMLKNLISMPKMLIDVTLGDQQQRNLSMLLLRDFVMFVRRGTNVVASWRLREWNWISQ</sequence>
<accession>A0A251UWL3</accession>
<dbReference type="EMBL" id="CM007893">
    <property type="protein sequence ID" value="OTG27439.1"/>
    <property type="molecule type" value="Genomic_DNA"/>
</dbReference>
<keyword evidence="1" id="KW-1133">Transmembrane helix</keyword>
<keyword evidence="1" id="KW-0472">Membrane</keyword>
<evidence type="ECO:0000313" key="2">
    <source>
        <dbReference type="EMBL" id="OTG27439.1"/>
    </source>
</evidence>
<protein>
    <submittedName>
        <fullName evidence="2">Uncharacterized protein</fullName>
    </submittedName>
</protein>
<keyword evidence="3" id="KW-1185">Reference proteome</keyword>
<evidence type="ECO:0000256" key="1">
    <source>
        <dbReference type="SAM" id="Phobius"/>
    </source>
</evidence>
<evidence type="ECO:0000313" key="3">
    <source>
        <dbReference type="Proteomes" id="UP000215914"/>
    </source>
</evidence>